<dbReference type="GO" id="GO:0043590">
    <property type="term" value="C:bacterial nucleoid"/>
    <property type="evidence" value="ECO:0007669"/>
    <property type="project" value="TreeGrafter"/>
</dbReference>
<keyword evidence="5 15" id="KW-0347">Helicase</keyword>
<dbReference type="PANTHER" id="PTHR13710">
    <property type="entry name" value="DNA HELICASE RECQ FAMILY MEMBER"/>
    <property type="match status" value="1"/>
</dbReference>
<organism evidence="15 16">
    <name type="scientific">Ilumatobacter coccineus (strain NBRC 103263 / KCTC 29153 / YM16-304)</name>
    <dbReference type="NCBI Taxonomy" id="1313172"/>
    <lineage>
        <taxon>Bacteria</taxon>
        <taxon>Bacillati</taxon>
        <taxon>Actinomycetota</taxon>
        <taxon>Acidimicrobiia</taxon>
        <taxon>Acidimicrobiales</taxon>
        <taxon>Ilumatobacteraceae</taxon>
        <taxon>Ilumatobacter</taxon>
    </lineage>
</organism>
<feature type="domain" description="Helicase ATP-binding" evidence="13">
    <location>
        <begin position="36"/>
        <end position="211"/>
    </location>
</feature>
<sequence>MTDSAPDSPTDLLAALRALTGRADAEFRDGQREAIEALADRRERALVVQRTGWGKSAVYFVATSVLRSRGLGPTLLISPLLALMRNQIDAAERLGLRCMTVNSSAATTVDELATAVRSDSIDLVLVSPERLANPEFARAVMPILRERPGLVVIDEVHCISDWGHDFRPDYRRIGRMIQEFGDDVPVLGCTATANDRVVADVAEQLGTNLTVVRGRLGRDGLGLGVVDLPRRAQRLAWLAQHLDTMPGSGIVYCLTIRDTEIVADWLRTNGVSAESYSGQTDTEDREELERKLQHNEIKALVATTALGMGYDKPDLGYVVHFQMPGSPIGYYQQVGRAGRAIDESRAILLSGSEDVRILDHFRDNAFPSESAIDQILAALDAADDEPLTLRKIAEAVDLSWGQIELALKQLDVEGAVERVKGQTYQRTGTPWAYPAERVRNVTSAREREQQLMIDYLATEQCRMQYLTDQLDDELGRPCGECDNCSAELAEQIAATGVDQALVERAELFLKQRPIILEPKKQGVGKNERNEVGRILSRWGDGGWGDVVMRQKEAGQFGDDMVDALESLLANWNPVPAPEWVAAVPSWRTGELVPSLGQRLAERLGVQFVDVLERIDDRPPQADMQNFAYQKSNVRGAFMATGNTPPSPGLLVDDASASGWTFAEVGAQLRRAGASAVYPIALVQTSGRPG</sequence>
<evidence type="ECO:0000256" key="6">
    <source>
        <dbReference type="ARBA" id="ARBA00022840"/>
    </source>
</evidence>
<evidence type="ECO:0000256" key="10">
    <source>
        <dbReference type="ARBA" id="ARBA00034808"/>
    </source>
</evidence>
<dbReference type="EC" id="5.6.2.4" evidence="10"/>
<gene>
    <name evidence="15" type="primary">recQ</name>
    <name evidence="15" type="ORF">YM304_11950</name>
</gene>
<dbReference type="SUPFAM" id="SSF52540">
    <property type="entry name" value="P-loop containing nucleoside triphosphate hydrolases"/>
    <property type="match status" value="1"/>
</dbReference>
<evidence type="ECO:0000256" key="1">
    <source>
        <dbReference type="ARBA" id="ARBA00005446"/>
    </source>
</evidence>
<dbReference type="GO" id="GO:0005737">
    <property type="term" value="C:cytoplasm"/>
    <property type="evidence" value="ECO:0007669"/>
    <property type="project" value="TreeGrafter"/>
</dbReference>
<dbReference type="PROSITE" id="PS51192">
    <property type="entry name" value="HELICASE_ATP_BIND_1"/>
    <property type="match status" value="1"/>
</dbReference>
<dbReference type="InterPro" id="IPR027417">
    <property type="entry name" value="P-loop_NTPase"/>
</dbReference>
<dbReference type="PROSITE" id="PS51194">
    <property type="entry name" value="HELICASE_CTER"/>
    <property type="match status" value="1"/>
</dbReference>
<dbReference type="PROSITE" id="PS00690">
    <property type="entry name" value="DEAH_ATP_HELICASE"/>
    <property type="match status" value="1"/>
</dbReference>
<dbReference type="RefSeq" id="WP_015440756.1">
    <property type="nucleotide sequence ID" value="NC_020520.1"/>
</dbReference>
<name>A0A6C7E8I4_ILUCY</name>
<dbReference type="GO" id="GO:0003677">
    <property type="term" value="F:DNA binding"/>
    <property type="evidence" value="ECO:0007669"/>
    <property type="project" value="UniProtKB-KW"/>
</dbReference>
<dbReference type="Pfam" id="PF16124">
    <property type="entry name" value="RecQ_Zn_bind"/>
    <property type="match status" value="1"/>
</dbReference>
<dbReference type="Gene3D" id="3.40.50.300">
    <property type="entry name" value="P-loop containing nucleotide triphosphate hydrolases"/>
    <property type="match status" value="2"/>
</dbReference>
<dbReference type="InterPro" id="IPR014001">
    <property type="entry name" value="Helicase_ATP-bd"/>
</dbReference>
<keyword evidence="7" id="KW-0238">DNA-binding</keyword>
<evidence type="ECO:0000256" key="3">
    <source>
        <dbReference type="ARBA" id="ARBA00022741"/>
    </source>
</evidence>
<evidence type="ECO:0000256" key="9">
    <source>
        <dbReference type="ARBA" id="ARBA00034617"/>
    </source>
</evidence>
<accession>A0A6C7E8I4</accession>
<dbReference type="GO" id="GO:0016787">
    <property type="term" value="F:hydrolase activity"/>
    <property type="evidence" value="ECO:0007669"/>
    <property type="project" value="UniProtKB-KW"/>
</dbReference>
<comment type="catalytic activity">
    <reaction evidence="9">
        <text>Couples ATP hydrolysis with the unwinding of duplex DNA by translocating in the 3'-5' direction.</text>
        <dbReference type="EC" id="5.6.2.4"/>
    </reaction>
</comment>
<dbReference type="Pfam" id="PF00270">
    <property type="entry name" value="DEAD"/>
    <property type="match status" value="1"/>
</dbReference>
<dbReference type="AlphaFoldDB" id="A0A6C7E8I4"/>
<dbReference type="InterPro" id="IPR002464">
    <property type="entry name" value="DNA/RNA_helicase_DEAH_CS"/>
</dbReference>
<dbReference type="GO" id="GO:0006281">
    <property type="term" value="P:DNA repair"/>
    <property type="evidence" value="ECO:0007669"/>
    <property type="project" value="TreeGrafter"/>
</dbReference>
<keyword evidence="3" id="KW-0547">Nucleotide-binding</keyword>
<keyword evidence="2" id="KW-0479">Metal-binding</keyword>
<feature type="domain" description="Helicase C-terminal" evidence="14">
    <location>
        <begin position="237"/>
        <end position="380"/>
    </location>
</feature>
<keyword evidence="16" id="KW-1185">Reference proteome</keyword>
<dbReference type="GO" id="GO:0006310">
    <property type="term" value="P:DNA recombination"/>
    <property type="evidence" value="ECO:0007669"/>
    <property type="project" value="InterPro"/>
</dbReference>
<evidence type="ECO:0000256" key="12">
    <source>
        <dbReference type="ARBA" id="ARBA00044550"/>
    </source>
</evidence>
<evidence type="ECO:0000256" key="4">
    <source>
        <dbReference type="ARBA" id="ARBA00022801"/>
    </source>
</evidence>
<dbReference type="OrthoDB" id="9760034at2"/>
<dbReference type="PANTHER" id="PTHR13710:SF105">
    <property type="entry name" value="ATP-DEPENDENT DNA HELICASE Q1"/>
    <property type="match status" value="1"/>
</dbReference>
<dbReference type="SMART" id="SM00487">
    <property type="entry name" value="DEXDc"/>
    <property type="match status" value="1"/>
</dbReference>
<dbReference type="GO" id="GO:0005524">
    <property type="term" value="F:ATP binding"/>
    <property type="evidence" value="ECO:0007669"/>
    <property type="project" value="UniProtKB-KW"/>
</dbReference>
<evidence type="ECO:0000256" key="2">
    <source>
        <dbReference type="ARBA" id="ARBA00022723"/>
    </source>
</evidence>
<evidence type="ECO:0000256" key="5">
    <source>
        <dbReference type="ARBA" id="ARBA00022806"/>
    </source>
</evidence>
<dbReference type="SUPFAM" id="SSF53271">
    <property type="entry name" value="PRTase-like"/>
    <property type="match status" value="1"/>
</dbReference>
<keyword evidence="8" id="KW-0413">Isomerase</keyword>
<dbReference type="GO" id="GO:0046872">
    <property type="term" value="F:metal ion binding"/>
    <property type="evidence" value="ECO:0007669"/>
    <property type="project" value="UniProtKB-KW"/>
</dbReference>
<dbReference type="GO" id="GO:0009378">
    <property type="term" value="F:four-way junction helicase activity"/>
    <property type="evidence" value="ECO:0007669"/>
    <property type="project" value="TreeGrafter"/>
</dbReference>
<evidence type="ECO:0000259" key="13">
    <source>
        <dbReference type="PROSITE" id="PS51192"/>
    </source>
</evidence>
<keyword evidence="4 15" id="KW-0378">Hydrolase</keyword>
<evidence type="ECO:0000313" key="16">
    <source>
        <dbReference type="Proteomes" id="UP000011863"/>
    </source>
</evidence>
<dbReference type="SMART" id="SM00490">
    <property type="entry name" value="HELICc"/>
    <property type="match status" value="1"/>
</dbReference>
<protein>
    <recommendedName>
        <fullName evidence="11">ATP-dependent DNA helicase RecQ</fullName>
        <ecNumber evidence="10">5.6.2.4</ecNumber>
    </recommendedName>
    <alternativeName>
        <fullName evidence="12">DNA 3'-5' helicase RecQ</fullName>
    </alternativeName>
</protein>
<evidence type="ECO:0000313" key="15">
    <source>
        <dbReference type="EMBL" id="BAN01509.1"/>
    </source>
</evidence>
<dbReference type="InterPro" id="IPR011545">
    <property type="entry name" value="DEAD/DEAH_box_helicase_dom"/>
</dbReference>
<dbReference type="Gene3D" id="1.10.10.10">
    <property type="entry name" value="Winged helix-like DNA-binding domain superfamily/Winged helix DNA-binding domain"/>
    <property type="match status" value="1"/>
</dbReference>
<dbReference type="KEGG" id="aym:YM304_11950"/>
<evidence type="ECO:0000259" key="14">
    <source>
        <dbReference type="PROSITE" id="PS51194"/>
    </source>
</evidence>
<comment type="similarity">
    <text evidence="1">Belongs to the helicase family. RecQ subfamily.</text>
</comment>
<dbReference type="NCBIfam" id="TIGR00614">
    <property type="entry name" value="recQ_fam"/>
    <property type="match status" value="1"/>
</dbReference>
<dbReference type="InterPro" id="IPR036388">
    <property type="entry name" value="WH-like_DNA-bd_sf"/>
</dbReference>
<keyword evidence="6" id="KW-0067">ATP-binding</keyword>
<dbReference type="GO" id="GO:0030894">
    <property type="term" value="C:replisome"/>
    <property type="evidence" value="ECO:0007669"/>
    <property type="project" value="TreeGrafter"/>
</dbReference>
<dbReference type="InterPro" id="IPR032284">
    <property type="entry name" value="RecQ_Zn-bd"/>
</dbReference>
<proteinExistence type="inferred from homology"/>
<dbReference type="InterPro" id="IPR001650">
    <property type="entry name" value="Helicase_C-like"/>
</dbReference>
<evidence type="ECO:0000256" key="11">
    <source>
        <dbReference type="ARBA" id="ARBA00044535"/>
    </source>
</evidence>
<dbReference type="InterPro" id="IPR004589">
    <property type="entry name" value="DNA_helicase_ATP-dep_RecQ"/>
</dbReference>
<dbReference type="Gene3D" id="3.40.50.2020">
    <property type="match status" value="1"/>
</dbReference>
<reference evidence="15 16" key="1">
    <citation type="journal article" date="2013" name="Int. J. Syst. Evol. Microbiol.">
        <title>Ilumatobacter nonamiense sp. nov. and Ilumatobacter coccineum sp. nov., isolated from seashore sand.</title>
        <authorList>
            <person name="Matsumoto A."/>
            <person name="Kasai H."/>
            <person name="Matsuo Y."/>
            <person name="Shizuri Y."/>
            <person name="Ichikawa N."/>
            <person name="Fujita N."/>
            <person name="Omura S."/>
            <person name="Takahashi Y."/>
        </authorList>
    </citation>
    <scope>NUCLEOTIDE SEQUENCE [LARGE SCALE GENOMIC DNA]</scope>
    <source>
        <strain evidence="16">NBRC 103263 / KCTC 29153 / YM16-304</strain>
    </source>
</reference>
<dbReference type="Pfam" id="PF00271">
    <property type="entry name" value="Helicase_C"/>
    <property type="match status" value="1"/>
</dbReference>
<dbReference type="Proteomes" id="UP000011863">
    <property type="component" value="Chromosome"/>
</dbReference>
<dbReference type="GO" id="GO:0043138">
    <property type="term" value="F:3'-5' DNA helicase activity"/>
    <property type="evidence" value="ECO:0007669"/>
    <property type="project" value="UniProtKB-EC"/>
</dbReference>
<dbReference type="EMBL" id="AP012057">
    <property type="protein sequence ID" value="BAN01509.1"/>
    <property type="molecule type" value="Genomic_DNA"/>
</dbReference>
<evidence type="ECO:0000256" key="8">
    <source>
        <dbReference type="ARBA" id="ARBA00023235"/>
    </source>
</evidence>
<dbReference type="InterPro" id="IPR029057">
    <property type="entry name" value="PRTase-like"/>
</dbReference>
<evidence type="ECO:0000256" key="7">
    <source>
        <dbReference type="ARBA" id="ARBA00023125"/>
    </source>
</evidence>